<reference evidence="10" key="2">
    <citation type="submission" date="2025-08" db="UniProtKB">
        <authorList>
            <consortium name="RefSeq"/>
        </authorList>
    </citation>
    <scope>IDENTIFICATION</scope>
    <source>
        <tissue evidence="10">Leaf</tissue>
    </source>
</reference>
<evidence type="ECO:0000256" key="4">
    <source>
        <dbReference type="ARBA" id="ARBA00022722"/>
    </source>
</evidence>
<sequence>MCWSYHSTKMPRETIQRRKLWYMPFFEDCIGALEGTHLPVRPPSDNPEPYKGRKGELTINVLVICNLKMRFIYAYVGVSGKAHDTKVLTHFATHESFFLHPPDVEELEHTLYLPSGDRAMEIRRDAITEKIARESRLPY</sequence>
<keyword evidence="7" id="KW-0539">Nucleus</keyword>
<evidence type="ECO:0000256" key="3">
    <source>
        <dbReference type="ARBA" id="ARBA00006958"/>
    </source>
</evidence>
<dbReference type="PANTHER" id="PTHR22930:SF281">
    <property type="entry name" value="NUCLEASE"/>
    <property type="match status" value="1"/>
</dbReference>
<dbReference type="InterPro" id="IPR045249">
    <property type="entry name" value="HARBI1-like"/>
</dbReference>
<protein>
    <submittedName>
        <fullName evidence="10">Uncharacterized protein LOC130496551 isoform X2</fullName>
    </submittedName>
</protein>
<proteinExistence type="inferred from homology"/>
<comment type="similarity">
    <text evidence="3">Belongs to the HARBI1 family.</text>
</comment>
<comment type="subcellular location">
    <subcellularLocation>
        <location evidence="2">Nucleus</location>
    </subcellularLocation>
</comment>
<reference evidence="9" key="1">
    <citation type="journal article" date="2019" name="Database">
        <title>The radish genome database (RadishGD): an integrated information resource for radish genomics.</title>
        <authorList>
            <person name="Yu H.J."/>
            <person name="Baek S."/>
            <person name="Lee Y.J."/>
            <person name="Cho A."/>
            <person name="Mun J.H."/>
        </authorList>
    </citation>
    <scope>NUCLEOTIDE SEQUENCE [LARGE SCALE GENOMIC DNA]</scope>
    <source>
        <strain evidence="9">cv. WK10039</strain>
    </source>
</reference>
<dbReference type="GO" id="GO:0016787">
    <property type="term" value="F:hydrolase activity"/>
    <property type="evidence" value="ECO:0007669"/>
    <property type="project" value="UniProtKB-KW"/>
</dbReference>
<evidence type="ECO:0000259" key="8">
    <source>
        <dbReference type="Pfam" id="PF13359"/>
    </source>
</evidence>
<feature type="domain" description="DDE Tnp4" evidence="8">
    <location>
        <begin position="34"/>
        <end position="98"/>
    </location>
</feature>
<evidence type="ECO:0000313" key="9">
    <source>
        <dbReference type="Proteomes" id="UP000504610"/>
    </source>
</evidence>
<keyword evidence="6" id="KW-0378">Hydrolase</keyword>
<comment type="cofactor">
    <cofactor evidence="1">
        <name>a divalent metal cation</name>
        <dbReference type="ChEBI" id="CHEBI:60240"/>
    </cofactor>
</comment>
<dbReference type="AlphaFoldDB" id="A0A9W3BZ65"/>
<evidence type="ECO:0000256" key="7">
    <source>
        <dbReference type="ARBA" id="ARBA00023242"/>
    </source>
</evidence>
<dbReference type="GO" id="GO:0046872">
    <property type="term" value="F:metal ion binding"/>
    <property type="evidence" value="ECO:0007669"/>
    <property type="project" value="UniProtKB-KW"/>
</dbReference>
<gene>
    <name evidence="10" type="primary">LOC130496551</name>
</gene>
<organism evidence="9 10">
    <name type="scientific">Raphanus sativus</name>
    <name type="common">Radish</name>
    <name type="synonym">Raphanus raphanistrum var. sativus</name>
    <dbReference type="NCBI Taxonomy" id="3726"/>
    <lineage>
        <taxon>Eukaryota</taxon>
        <taxon>Viridiplantae</taxon>
        <taxon>Streptophyta</taxon>
        <taxon>Embryophyta</taxon>
        <taxon>Tracheophyta</taxon>
        <taxon>Spermatophyta</taxon>
        <taxon>Magnoliopsida</taxon>
        <taxon>eudicotyledons</taxon>
        <taxon>Gunneridae</taxon>
        <taxon>Pentapetalae</taxon>
        <taxon>rosids</taxon>
        <taxon>malvids</taxon>
        <taxon>Brassicales</taxon>
        <taxon>Brassicaceae</taxon>
        <taxon>Brassiceae</taxon>
        <taxon>Raphanus</taxon>
    </lineage>
</organism>
<keyword evidence="4" id="KW-0540">Nuclease</keyword>
<dbReference type="GO" id="GO:0004518">
    <property type="term" value="F:nuclease activity"/>
    <property type="evidence" value="ECO:0007669"/>
    <property type="project" value="UniProtKB-KW"/>
</dbReference>
<accession>A0A9W3BZ65</accession>
<evidence type="ECO:0000256" key="1">
    <source>
        <dbReference type="ARBA" id="ARBA00001968"/>
    </source>
</evidence>
<dbReference type="GeneID" id="130496551"/>
<dbReference type="RefSeq" id="XP_056844655.1">
    <property type="nucleotide sequence ID" value="XM_056988675.1"/>
</dbReference>
<evidence type="ECO:0000256" key="6">
    <source>
        <dbReference type="ARBA" id="ARBA00022801"/>
    </source>
</evidence>
<keyword evidence="9" id="KW-1185">Reference proteome</keyword>
<dbReference type="PANTHER" id="PTHR22930">
    <property type="match status" value="1"/>
</dbReference>
<evidence type="ECO:0000313" key="10">
    <source>
        <dbReference type="RefSeq" id="XP_056844655.1"/>
    </source>
</evidence>
<dbReference type="GO" id="GO:0005634">
    <property type="term" value="C:nucleus"/>
    <property type="evidence" value="ECO:0007669"/>
    <property type="project" value="UniProtKB-SubCell"/>
</dbReference>
<evidence type="ECO:0000256" key="5">
    <source>
        <dbReference type="ARBA" id="ARBA00022723"/>
    </source>
</evidence>
<keyword evidence="5" id="KW-0479">Metal-binding</keyword>
<dbReference type="InterPro" id="IPR027806">
    <property type="entry name" value="HARBI1_dom"/>
</dbReference>
<dbReference type="Pfam" id="PF13359">
    <property type="entry name" value="DDE_Tnp_4"/>
    <property type="match status" value="1"/>
</dbReference>
<name>A0A9W3BZ65_RAPSA</name>
<evidence type="ECO:0000256" key="2">
    <source>
        <dbReference type="ARBA" id="ARBA00004123"/>
    </source>
</evidence>
<dbReference type="Proteomes" id="UP000504610">
    <property type="component" value="Chromosome 6"/>
</dbReference>